<feature type="transmembrane region" description="Helical" evidence="1">
    <location>
        <begin position="6"/>
        <end position="22"/>
    </location>
</feature>
<dbReference type="GO" id="GO:0008360">
    <property type="term" value="P:regulation of cell shape"/>
    <property type="evidence" value="ECO:0007669"/>
    <property type="project" value="UniProtKB-KW"/>
</dbReference>
<dbReference type="RefSeq" id="WP_277443081.1">
    <property type="nucleotide sequence ID" value="NZ_JAKOAV010000007.1"/>
</dbReference>
<dbReference type="HAMAP" id="MF_02077">
    <property type="entry name" value="Amj_flippase"/>
    <property type="match status" value="1"/>
</dbReference>
<keyword evidence="1" id="KW-1003">Cell membrane</keyword>
<dbReference type="GO" id="GO:0015648">
    <property type="term" value="F:lipid-linked peptidoglycan transporter activity"/>
    <property type="evidence" value="ECO:0007669"/>
    <property type="project" value="UniProtKB-UniRule"/>
</dbReference>
<keyword evidence="1" id="KW-1133">Transmembrane helix</keyword>
<dbReference type="Proteomes" id="UP001154312">
    <property type="component" value="Unassembled WGS sequence"/>
</dbReference>
<keyword evidence="1" id="KW-0812">Transmembrane</keyword>
<keyword evidence="1" id="KW-0133">Cell shape</keyword>
<sequence length="287" mass="31655">MDRLLLVTAITVFIHLIITLNYSIRLAGLRTRRLLTAISIFNVIYLSASVSNVIQAPLMTSIVEHSIKAGIGQAGVEIPAGQLIYQDAYKEQLVLLEHKMRLVILASTVGSMLGAFMIPAVVRVFIRAIRIFEEVGSVPLTLIKIFFSLPWRRIGAAWPQYSSLIHLFKQKLTISKNLLLANIIMTGFYTTGVLSALYAGVMYPDFRSTATSLSVIINGAAILIGAVMLEPTLSSITDQVLCGVRSETDIKQMTICMVLTRLLGTLFAQVIFLPCAYLIKYFAQLLV</sequence>
<keyword evidence="1" id="KW-0813">Transport</keyword>
<keyword evidence="1" id="KW-0472">Membrane</keyword>
<dbReference type="GO" id="GO:0005886">
    <property type="term" value="C:plasma membrane"/>
    <property type="evidence" value="ECO:0007669"/>
    <property type="project" value="UniProtKB-SubCell"/>
</dbReference>
<dbReference type="GO" id="GO:0009252">
    <property type="term" value="P:peptidoglycan biosynthetic process"/>
    <property type="evidence" value="ECO:0007669"/>
    <property type="project" value="UniProtKB-UniRule"/>
</dbReference>
<keyword evidence="3" id="KW-1185">Reference proteome</keyword>
<comment type="caution">
    <text evidence="2">The sequence shown here is derived from an EMBL/GenBank/DDBJ whole genome shotgun (WGS) entry which is preliminary data.</text>
</comment>
<accession>A0A9X4H1S8</accession>
<dbReference type="InterPro" id="IPR021260">
    <property type="entry name" value="Amj"/>
</dbReference>
<protein>
    <recommendedName>
        <fullName evidence="1">Lipid II flippase Amj</fullName>
    </recommendedName>
</protein>
<evidence type="ECO:0000256" key="1">
    <source>
        <dbReference type="HAMAP-Rule" id="MF_02077"/>
    </source>
</evidence>
<dbReference type="AlphaFoldDB" id="A0A9X4H1S8"/>
<keyword evidence="1" id="KW-0573">Peptidoglycan synthesis</keyword>
<feature type="transmembrane region" description="Helical" evidence="1">
    <location>
        <begin position="213"/>
        <end position="233"/>
    </location>
</feature>
<comment type="pathway">
    <text evidence="1">Cell wall biogenesis; peptidoglycan biosynthesis.</text>
</comment>
<reference evidence="2" key="1">
    <citation type="submission" date="2022-02" db="EMBL/GenBank/DDBJ databases">
        <authorList>
            <person name="Leng L."/>
        </authorList>
    </citation>
    <scope>NUCLEOTIDE SEQUENCE</scope>
    <source>
        <strain evidence="2">JI</strain>
    </source>
</reference>
<feature type="transmembrane region" description="Helical" evidence="1">
    <location>
        <begin position="34"/>
        <end position="54"/>
    </location>
</feature>
<feature type="transmembrane region" description="Helical" evidence="1">
    <location>
        <begin position="102"/>
        <end position="126"/>
    </location>
</feature>
<evidence type="ECO:0000313" key="2">
    <source>
        <dbReference type="EMBL" id="MDF9407831.1"/>
    </source>
</evidence>
<dbReference type="EMBL" id="JAKOAV010000007">
    <property type="protein sequence ID" value="MDF9407831.1"/>
    <property type="molecule type" value="Genomic_DNA"/>
</dbReference>
<comment type="subcellular location">
    <subcellularLocation>
        <location evidence="1">Cell membrane</location>
        <topology evidence="1">Multi-pass membrane protein</topology>
    </subcellularLocation>
</comment>
<dbReference type="Pfam" id="PF10997">
    <property type="entry name" value="Amj"/>
    <property type="match status" value="1"/>
</dbReference>
<organism evidence="2 3">
    <name type="scientific">Pelotomaculum isophthalicicum JI</name>
    <dbReference type="NCBI Taxonomy" id="947010"/>
    <lineage>
        <taxon>Bacteria</taxon>
        <taxon>Bacillati</taxon>
        <taxon>Bacillota</taxon>
        <taxon>Clostridia</taxon>
        <taxon>Eubacteriales</taxon>
        <taxon>Desulfotomaculaceae</taxon>
        <taxon>Pelotomaculum</taxon>
    </lineage>
</organism>
<comment type="function">
    <text evidence="1">Involved in peptidoglycan biosynthesis. Transports lipid-linked peptidoglycan precursors from the inner to the outer leaflet of the cytoplasmic membrane.</text>
</comment>
<feature type="transmembrane region" description="Helical" evidence="1">
    <location>
        <begin position="254"/>
        <end position="279"/>
    </location>
</feature>
<keyword evidence="1" id="KW-0961">Cell wall biogenesis/degradation</keyword>
<proteinExistence type="inferred from homology"/>
<feature type="transmembrane region" description="Helical" evidence="1">
    <location>
        <begin position="178"/>
        <end position="201"/>
    </location>
</feature>
<evidence type="ECO:0000313" key="3">
    <source>
        <dbReference type="Proteomes" id="UP001154312"/>
    </source>
</evidence>
<gene>
    <name evidence="1" type="primary">amj</name>
    <name evidence="2" type="ORF">L7E55_05570</name>
</gene>
<name>A0A9X4H1S8_9FIRM</name>
<comment type="similarity">
    <text evidence="1">Belongs to the Amj family.</text>
</comment>
<dbReference type="GO" id="GO:0071555">
    <property type="term" value="P:cell wall organization"/>
    <property type="evidence" value="ECO:0007669"/>
    <property type="project" value="UniProtKB-KW"/>
</dbReference>